<sequence length="269" mass="28071">MFGRVLYFFLSCAALFTVINATGLCPDASGGATAAVCDLACQFQNNGSFMPNAFSCSNELADATCATLFPCSGSCSTINGLSTVSPVGTDAPYVRAYGCTAPATATLALQCAFQCGICCLTAAYNCTDDSRSPINCGANIGNCRNPSFQAIMTQYCPNTCGLCGGNCKDNVTGCNTLAGLCQNINWYAYMQANCASTYVAAAVVPQQLAQIPQVLAPIGLPMVSVQALSTPPLRKNSIVQEVAAYAKGLFLTIDDRPNDHPPSFLQACR</sequence>
<accession>A0AC34Q6S1</accession>
<name>A0AC34Q6S1_9BILA</name>
<proteinExistence type="predicted"/>
<evidence type="ECO:0000313" key="1">
    <source>
        <dbReference type="Proteomes" id="UP000887576"/>
    </source>
</evidence>
<dbReference type="Proteomes" id="UP000887576">
    <property type="component" value="Unplaced"/>
</dbReference>
<protein>
    <submittedName>
        <fullName evidence="2">ShKT domain-containing protein</fullName>
    </submittedName>
</protein>
<reference evidence="2" key="1">
    <citation type="submission" date="2022-11" db="UniProtKB">
        <authorList>
            <consortium name="WormBaseParasite"/>
        </authorList>
    </citation>
    <scope>IDENTIFICATION</scope>
</reference>
<organism evidence="1 2">
    <name type="scientific">Panagrolaimus sp. JU765</name>
    <dbReference type="NCBI Taxonomy" id="591449"/>
    <lineage>
        <taxon>Eukaryota</taxon>
        <taxon>Metazoa</taxon>
        <taxon>Ecdysozoa</taxon>
        <taxon>Nematoda</taxon>
        <taxon>Chromadorea</taxon>
        <taxon>Rhabditida</taxon>
        <taxon>Tylenchina</taxon>
        <taxon>Panagrolaimomorpha</taxon>
        <taxon>Panagrolaimoidea</taxon>
        <taxon>Panagrolaimidae</taxon>
        <taxon>Panagrolaimus</taxon>
    </lineage>
</organism>
<evidence type="ECO:0000313" key="2">
    <source>
        <dbReference type="WBParaSite" id="JU765_v2.g13418.t1"/>
    </source>
</evidence>
<dbReference type="WBParaSite" id="JU765_v2.g13418.t1">
    <property type="protein sequence ID" value="JU765_v2.g13418.t1"/>
    <property type="gene ID" value="JU765_v2.g13418"/>
</dbReference>